<feature type="region of interest" description="Disordered" evidence="1">
    <location>
        <begin position="45"/>
        <end position="83"/>
    </location>
</feature>
<dbReference type="Proteomes" id="UP000233551">
    <property type="component" value="Unassembled WGS sequence"/>
</dbReference>
<keyword evidence="3" id="KW-1185">Reference proteome</keyword>
<evidence type="ECO:0000313" key="2">
    <source>
        <dbReference type="EMBL" id="PKI67901.1"/>
    </source>
</evidence>
<evidence type="ECO:0000256" key="1">
    <source>
        <dbReference type="SAM" id="MobiDB-lite"/>
    </source>
</evidence>
<organism evidence="2 3">
    <name type="scientific">Punica granatum</name>
    <name type="common">Pomegranate</name>
    <dbReference type="NCBI Taxonomy" id="22663"/>
    <lineage>
        <taxon>Eukaryota</taxon>
        <taxon>Viridiplantae</taxon>
        <taxon>Streptophyta</taxon>
        <taxon>Embryophyta</taxon>
        <taxon>Tracheophyta</taxon>
        <taxon>Spermatophyta</taxon>
        <taxon>Magnoliopsida</taxon>
        <taxon>eudicotyledons</taxon>
        <taxon>Gunneridae</taxon>
        <taxon>Pentapetalae</taxon>
        <taxon>rosids</taxon>
        <taxon>malvids</taxon>
        <taxon>Myrtales</taxon>
        <taxon>Lythraceae</taxon>
        <taxon>Punica</taxon>
    </lineage>
</organism>
<feature type="compositionally biased region" description="Acidic residues" evidence="1">
    <location>
        <begin position="60"/>
        <end position="74"/>
    </location>
</feature>
<proteinExistence type="predicted"/>
<evidence type="ECO:0000313" key="3">
    <source>
        <dbReference type="Proteomes" id="UP000233551"/>
    </source>
</evidence>
<protein>
    <submittedName>
        <fullName evidence="2">Uncharacterized protein</fullName>
    </submittedName>
</protein>
<reference evidence="2 3" key="1">
    <citation type="submission" date="2017-11" db="EMBL/GenBank/DDBJ databases">
        <title>De-novo sequencing of pomegranate (Punica granatum L.) genome.</title>
        <authorList>
            <person name="Akparov Z."/>
            <person name="Amiraslanov A."/>
            <person name="Hajiyeva S."/>
            <person name="Abbasov M."/>
            <person name="Kaur K."/>
            <person name="Hamwieh A."/>
            <person name="Solovyev V."/>
            <person name="Salamov A."/>
            <person name="Braich B."/>
            <person name="Kosarev P."/>
            <person name="Mahmoud A."/>
            <person name="Hajiyev E."/>
            <person name="Babayeva S."/>
            <person name="Izzatullayeva V."/>
            <person name="Mammadov A."/>
            <person name="Mammadov A."/>
            <person name="Sharifova S."/>
            <person name="Ojaghi J."/>
            <person name="Eynullazada K."/>
            <person name="Bayramov B."/>
            <person name="Abdulazimova A."/>
            <person name="Shahmuradov I."/>
        </authorList>
    </citation>
    <scope>NUCLEOTIDE SEQUENCE [LARGE SCALE GENOMIC DNA]</scope>
    <source>
        <strain evidence="3">cv. AG2017</strain>
        <tissue evidence="2">Leaf</tissue>
    </source>
</reference>
<comment type="caution">
    <text evidence="2">The sequence shown here is derived from an EMBL/GenBank/DDBJ whole genome shotgun (WGS) entry which is preliminary data.</text>
</comment>
<dbReference type="AlphaFoldDB" id="A0A2I0KHF7"/>
<dbReference type="EMBL" id="PGOL01000571">
    <property type="protein sequence ID" value="PKI67901.1"/>
    <property type="molecule type" value="Genomic_DNA"/>
</dbReference>
<name>A0A2I0KHF7_PUNGR</name>
<sequence>MPNRYIRVSGALCTYAIIEKVDCRYAIDVTPKKISHKDVTMAAIDPKMQQHPISKQLSSEDSDEDGLDGLDDEDGLRLDGRDLDSAFFHPKNTI</sequence>
<gene>
    <name evidence="2" type="ORF">CRG98_011497</name>
</gene>
<accession>A0A2I0KHF7</accession>